<dbReference type="PANTHER" id="PTHR11060">
    <property type="entry name" value="PROTEIN MEMO1"/>
    <property type="match status" value="1"/>
</dbReference>
<dbReference type="AlphaFoldDB" id="A0AAJ5YZV7"/>
<organism evidence="2 3">
    <name type="scientific">Malassezia yamatoensis</name>
    <dbReference type="NCBI Taxonomy" id="253288"/>
    <lineage>
        <taxon>Eukaryota</taxon>
        <taxon>Fungi</taxon>
        <taxon>Dikarya</taxon>
        <taxon>Basidiomycota</taxon>
        <taxon>Ustilaginomycotina</taxon>
        <taxon>Malasseziomycetes</taxon>
        <taxon>Malasseziales</taxon>
        <taxon>Malasseziaceae</taxon>
        <taxon>Malassezia</taxon>
    </lineage>
</organism>
<protein>
    <recommendedName>
        <fullName evidence="4">Protein MEMO1</fullName>
    </recommendedName>
</protein>
<sequence>MQATDFQGHQRRGGTAALILLLSTPLGDLDVDQDLNNHLRNTKQFRSMSEDVDEDEHSLELHFPYIRKVFFHTDVKVIPILVGQLAPKASKQYAETLANYLADPSTIAIISSDFCHWGHRFHYTYYQSEQSAEPQHLTLRTPPNQYANPPIHASIAALDAAGMASLSYSPFLESEKVHKSAKQPRKNAK</sequence>
<dbReference type="Pfam" id="PF01875">
    <property type="entry name" value="Memo"/>
    <property type="match status" value="1"/>
</dbReference>
<evidence type="ECO:0008006" key="4">
    <source>
        <dbReference type="Google" id="ProtNLM"/>
    </source>
</evidence>
<evidence type="ECO:0000313" key="2">
    <source>
        <dbReference type="EMBL" id="WFC99639.1"/>
    </source>
</evidence>
<accession>A0AAJ5YZV7</accession>
<dbReference type="EMBL" id="CP119945">
    <property type="protein sequence ID" value="WFC99639.1"/>
    <property type="molecule type" value="Genomic_DNA"/>
</dbReference>
<evidence type="ECO:0000313" key="3">
    <source>
        <dbReference type="Proteomes" id="UP001219567"/>
    </source>
</evidence>
<reference evidence="2 3" key="1">
    <citation type="submission" date="2023-03" db="EMBL/GenBank/DDBJ databases">
        <title>Mating type loci evolution in Malassezia.</title>
        <authorList>
            <person name="Coelho M.A."/>
        </authorList>
    </citation>
    <scope>NUCLEOTIDE SEQUENCE [LARGE SCALE GENOMIC DNA]</scope>
    <source>
        <strain evidence="2 3">CBS 9725</strain>
    </source>
</reference>
<name>A0AAJ5YZV7_9BASI</name>
<dbReference type="NCBIfam" id="TIGR04336">
    <property type="entry name" value="AmmeMemoSam_B"/>
    <property type="match status" value="1"/>
</dbReference>
<evidence type="ECO:0000256" key="1">
    <source>
        <dbReference type="ARBA" id="ARBA00006315"/>
    </source>
</evidence>
<proteinExistence type="inferred from homology"/>
<dbReference type="CDD" id="cd07361">
    <property type="entry name" value="MEMO_like"/>
    <property type="match status" value="1"/>
</dbReference>
<dbReference type="InterPro" id="IPR002737">
    <property type="entry name" value="MEMO1_fam"/>
</dbReference>
<gene>
    <name evidence="2" type="ORF">MYAM1_002384</name>
</gene>
<dbReference type="Proteomes" id="UP001219567">
    <property type="component" value="Chromosome 3"/>
</dbReference>
<keyword evidence="3" id="KW-1185">Reference proteome</keyword>
<dbReference type="Gene3D" id="3.40.830.10">
    <property type="entry name" value="LigB-like"/>
    <property type="match status" value="1"/>
</dbReference>
<comment type="similarity">
    <text evidence="1">Belongs to the MEMO1 family.</text>
</comment>
<dbReference type="PANTHER" id="PTHR11060:SF0">
    <property type="entry name" value="PROTEIN MEMO1"/>
    <property type="match status" value="1"/>
</dbReference>